<evidence type="ECO:0000313" key="3">
    <source>
        <dbReference type="EMBL" id="MCQ5062547.1"/>
    </source>
</evidence>
<feature type="coiled-coil region" evidence="1">
    <location>
        <begin position="304"/>
        <end position="331"/>
    </location>
</feature>
<dbReference type="RefSeq" id="WP_227352069.1">
    <property type="nucleotide sequence ID" value="NZ_JAJDKX010000012.1"/>
</dbReference>
<dbReference type="AlphaFoldDB" id="A0AAP2UJ18"/>
<evidence type="ECO:0000259" key="2">
    <source>
        <dbReference type="Pfam" id="PF03432"/>
    </source>
</evidence>
<protein>
    <submittedName>
        <fullName evidence="3">Relaxase/mobilization nuclease domain-containing protein</fullName>
    </submittedName>
</protein>
<keyword evidence="1" id="KW-0175">Coiled coil</keyword>
<evidence type="ECO:0000256" key="1">
    <source>
        <dbReference type="SAM" id="Coils"/>
    </source>
</evidence>
<gene>
    <name evidence="3" type="ORF">NE542_12045</name>
</gene>
<organism evidence="3 4">
    <name type="scientific">Faecalibacillus intestinalis</name>
    <dbReference type="NCBI Taxonomy" id="1982626"/>
    <lineage>
        <taxon>Bacteria</taxon>
        <taxon>Bacillati</taxon>
        <taxon>Bacillota</taxon>
        <taxon>Erysipelotrichia</taxon>
        <taxon>Erysipelotrichales</taxon>
        <taxon>Coprobacillaceae</taxon>
        <taxon>Faecalibacillus</taxon>
    </lineage>
</organism>
<dbReference type="InterPro" id="IPR005094">
    <property type="entry name" value="Endonuclease_MobA/VirD2"/>
</dbReference>
<dbReference type="Pfam" id="PF03432">
    <property type="entry name" value="Relaxase"/>
    <property type="match status" value="1"/>
</dbReference>
<proteinExistence type="predicted"/>
<sequence>MFKAVTSIWCVKDRLDHVVHYVEDEEKTVDAVIDYVNNDNKTNEKKYVTCINCDSFDSCKSMMNTKKFFNDHKQIMAFHGYQSFEPGEVSGEVAHEIGVKLVEELYGNRFEVIVATHVDKNHIHNHFLLNSTSFVDGKRFCNTKKDYQMLRETSDKLCLEYGLSVIKNPKKYTKKINQYILKSFMNEIKRDIDATVLECARYMEFSAVMHNKGYSFGEINDESVIYHPYCEEPIYIKSLGNQYHREQIKERLTTKVIPFQNMEQNKYYYQCKDYYRQYRQKKLPQLAGMYVARLVYLNILPQVKQKLSKEARRELKKLDQYTNDIELLAKNKIEDITQLDSYQENKQDELDYLIKQRQQCYYYRRNSKDEDEKEMWSTKAKEFTPQIKSLRFEIKSCKRIRERSIQKDIEKLAMKKIKQRESRDER</sequence>
<dbReference type="Proteomes" id="UP001204814">
    <property type="component" value="Unassembled WGS sequence"/>
</dbReference>
<evidence type="ECO:0000313" key="4">
    <source>
        <dbReference type="Proteomes" id="UP001204814"/>
    </source>
</evidence>
<comment type="caution">
    <text evidence="3">The sequence shown here is derived from an EMBL/GenBank/DDBJ whole genome shotgun (WGS) entry which is preliminary data.</text>
</comment>
<dbReference type="EMBL" id="JANGBO010000014">
    <property type="protein sequence ID" value="MCQ5062547.1"/>
    <property type="molecule type" value="Genomic_DNA"/>
</dbReference>
<feature type="domain" description="MobA/VirD2-like nuclease" evidence="2">
    <location>
        <begin position="35"/>
        <end position="163"/>
    </location>
</feature>
<name>A0AAP2UJ18_9FIRM</name>
<accession>A0AAP2UJ18</accession>
<reference evidence="3" key="1">
    <citation type="submission" date="2022-06" db="EMBL/GenBank/DDBJ databases">
        <title>Isolation of gut microbiota from human fecal samples.</title>
        <authorList>
            <person name="Pamer E.G."/>
            <person name="Barat B."/>
            <person name="Waligurski E."/>
            <person name="Medina S."/>
            <person name="Paddock L."/>
            <person name="Mostad J."/>
        </authorList>
    </citation>
    <scope>NUCLEOTIDE SEQUENCE</scope>
    <source>
        <strain evidence="3">DFI.6.24</strain>
    </source>
</reference>